<reference evidence="1" key="1">
    <citation type="submission" date="2023-06" db="EMBL/GenBank/DDBJ databases">
        <title>Genome-scale phylogeny and comparative genomics of the fungal order Sordariales.</title>
        <authorList>
            <consortium name="Lawrence Berkeley National Laboratory"/>
            <person name="Hensen N."/>
            <person name="Bonometti L."/>
            <person name="Westerberg I."/>
            <person name="Brannstrom I.O."/>
            <person name="Guillou S."/>
            <person name="Cros-Aarteil S."/>
            <person name="Calhoun S."/>
            <person name="Haridas S."/>
            <person name="Kuo A."/>
            <person name="Mondo S."/>
            <person name="Pangilinan J."/>
            <person name="Riley R."/>
            <person name="LaButti K."/>
            <person name="Andreopoulos B."/>
            <person name="Lipzen A."/>
            <person name="Chen C."/>
            <person name="Yanf M."/>
            <person name="Daum C."/>
            <person name="Ng V."/>
            <person name="Clum A."/>
            <person name="Steindorff A."/>
            <person name="Ohm R."/>
            <person name="Martin F."/>
            <person name="Silar P."/>
            <person name="Natvig D."/>
            <person name="Lalanne C."/>
            <person name="Gautier V."/>
            <person name="Ament-velasquez S.L."/>
            <person name="Kruys A."/>
            <person name="Hutchinson M.I."/>
            <person name="Powell A.J."/>
            <person name="Barry K."/>
            <person name="Miller A.N."/>
            <person name="Grigoriev I.V."/>
            <person name="Debuchy R."/>
            <person name="Gladieux P."/>
            <person name="Thoren M.H."/>
            <person name="Johannesson H."/>
        </authorList>
    </citation>
    <scope>NUCLEOTIDE SEQUENCE</scope>
    <source>
        <strain evidence="1">SMH3391-2</strain>
    </source>
</reference>
<proteinExistence type="predicted"/>
<keyword evidence="2" id="KW-1185">Reference proteome</keyword>
<sequence>MSGLSNQQTAASQLGAGAALSDLRFPGWEGASAGSYPHSRETQRTPGCVRSPDILVHALPRRRNTLVHDIQLTGNQVLVIRRHAKATRQAHTQVSPLKIKQNDQNPTPWTRDHPALSKRNHKNHGTLPFTIVVCPGLISRLSSNRYWLNPQ</sequence>
<dbReference type="EMBL" id="JAULSR010000009">
    <property type="protein sequence ID" value="KAK0612431.1"/>
    <property type="molecule type" value="Genomic_DNA"/>
</dbReference>
<accession>A0AA39WD05</accession>
<name>A0AA39WD05_9PEZI</name>
<dbReference type="AlphaFoldDB" id="A0AA39WD05"/>
<organism evidence="1 2">
    <name type="scientific">Bombardia bombarda</name>
    <dbReference type="NCBI Taxonomy" id="252184"/>
    <lineage>
        <taxon>Eukaryota</taxon>
        <taxon>Fungi</taxon>
        <taxon>Dikarya</taxon>
        <taxon>Ascomycota</taxon>
        <taxon>Pezizomycotina</taxon>
        <taxon>Sordariomycetes</taxon>
        <taxon>Sordariomycetidae</taxon>
        <taxon>Sordariales</taxon>
        <taxon>Lasiosphaeriaceae</taxon>
        <taxon>Bombardia</taxon>
    </lineage>
</organism>
<gene>
    <name evidence="1" type="ORF">B0T17DRAFT_511624</name>
</gene>
<comment type="caution">
    <text evidence="1">The sequence shown here is derived from an EMBL/GenBank/DDBJ whole genome shotgun (WGS) entry which is preliminary data.</text>
</comment>
<dbReference type="Proteomes" id="UP001174934">
    <property type="component" value="Unassembled WGS sequence"/>
</dbReference>
<evidence type="ECO:0000313" key="1">
    <source>
        <dbReference type="EMBL" id="KAK0612431.1"/>
    </source>
</evidence>
<protein>
    <submittedName>
        <fullName evidence="1">Uncharacterized protein</fullName>
    </submittedName>
</protein>
<evidence type="ECO:0000313" key="2">
    <source>
        <dbReference type="Proteomes" id="UP001174934"/>
    </source>
</evidence>